<name>A0AAE8XGH7_9CAUD</name>
<sequence length="113" mass="12597">MKQMNNNLEVGMLALIIGCSQEANKPIIGGIVRIEAMPVIGDDCTEFFEYSNYKIVEGNGGRVFCSGVNPPERGSTKSGILMKAGILRLKREHLMPLPPLEEEELQKEKELEY</sequence>
<organism evidence="1 2">
    <name type="scientific">Pseudomonas phage PHB09</name>
    <dbReference type="NCBI Taxonomy" id="2867265"/>
    <lineage>
        <taxon>Viruses</taxon>
        <taxon>Duplodnaviria</taxon>
        <taxon>Heunggongvirae</taxon>
        <taxon>Uroviricota</taxon>
        <taxon>Caudoviricetes</taxon>
        <taxon>Vandenendeviridae</taxon>
        <taxon>Gorskivirinae</taxon>
        <taxon>Dilongvirus</taxon>
        <taxon>Dilongvirus PHB09</taxon>
    </lineage>
</organism>
<accession>A0AAE8XGH7</accession>
<reference evidence="1" key="1">
    <citation type="submission" date="2021-09" db="EMBL/GenBank/DDBJ databases">
        <authorList>
            <person name="Liu Y."/>
        </authorList>
    </citation>
    <scope>NUCLEOTIDE SEQUENCE</scope>
</reference>
<evidence type="ECO:0000313" key="2">
    <source>
        <dbReference type="Proteomes" id="UP000827914"/>
    </source>
</evidence>
<evidence type="ECO:0000313" key="1">
    <source>
        <dbReference type="EMBL" id="UAV84573.1"/>
    </source>
</evidence>
<gene>
    <name evidence="1" type="ORF">PHB09_077</name>
</gene>
<dbReference type="Proteomes" id="UP000827914">
    <property type="component" value="Segment"/>
</dbReference>
<protein>
    <submittedName>
        <fullName evidence="1">Uncharacterized protein</fullName>
    </submittedName>
</protein>
<keyword evidence="2" id="KW-1185">Reference proteome</keyword>
<proteinExistence type="predicted"/>
<dbReference type="EMBL" id="OK040171">
    <property type="protein sequence ID" value="UAV84573.1"/>
    <property type="molecule type" value="Genomic_DNA"/>
</dbReference>